<dbReference type="InterPro" id="IPR023996">
    <property type="entry name" value="TonB-dep_OMP_SusC/RagA"/>
</dbReference>
<feature type="domain" description="TonB-dependent receptor plug" evidence="8">
    <location>
        <begin position="131"/>
        <end position="236"/>
    </location>
</feature>
<dbReference type="InterPro" id="IPR008969">
    <property type="entry name" value="CarboxyPept-like_regulatory"/>
</dbReference>
<keyword evidence="9" id="KW-0675">Receptor</keyword>
<evidence type="ECO:0000256" key="1">
    <source>
        <dbReference type="ARBA" id="ARBA00004571"/>
    </source>
</evidence>
<organism evidence="9 10">
    <name type="scientific">Duncaniella freteri</name>
    <dbReference type="NCBI Taxonomy" id="2530391"/>
    <lineage>
        <taxon>Bacteria</taxon>
        <taxon>Pseudomonadati</taxon>
        <taxon>Bacteroidota</taxon>
        <taxon>Bacteroidia</taxon>
        <taxon>Bacteroidales</taxon>
        <taxon>Muribaculaceae</taxon>
        <taxon>Duncaniella</taxon>
    </lineage>
</organism>
<evidence type="ECO:0000313" key="9">
    <source>
        <dbReference type="EMBL" id="TGG39322.1"/>
    </source>
</evidence>
<dbReference type="RefSeq" id="WP_135469780.1">
    <property type="nucleotide sequence ID" value="NZ_CASGTF010000014.1"/>
</dbReference>
<comment type="similarity">
    <text evidence="7">Belongs to the TonB-dependent receptor family.</text>
</comment>
<sequence length="1021" mass="113390">MRNEKSLKIKSSRSELCSRFGRICFSVLFAVFAIMASAQDKSVSGTVIDETGEPVIGATVMVKGTKNGTATDIDGKYALTTPPSATLVFSYVGYTTQEIPVGGRNVIDVTLKESRELLDEVVVVGYGTVRRRDLTGAVSSMKNSDVVVAPTNNVMEALQGKIAGMDITKSSGETGSDVNILLRGSRSIYGSNEPLFIIDGIPGSYSQVNPSDIESIDVLKDASSTAIYGSAGANGVVIITTKRGEEGKAIVNFDAYYGFSGDVNYKHGMLGDEWLAYHREAYKYINGDYPTDNATLMGNPEYTSALEEGKWIDWVDLASGRRATTQKYALSVSGGTQKARIFASTSYSKEEGLLPNDELDRYTLRLNADMEINKYATIGFTSNLTYSDHDRGVKNTFTKSLTAFPLGDAFDEDGNLNHRFIDNQDSPLGDFIENQFANNTKSTYINSIGYLDITPFKGFKFRSQISAILSNSRLGQYWGAQATANQPSYAKSPFAQKTHNNNWAYTWENILSYNADIKDHSFGAQFITSYNKNTNEQTIAGSGGFDVDTWQFHRLLSGSGSQYTYSDYSRTQKMSYAFRVNYNYKGRYLLTFSNRWDGVSWFSEGSKWDSFPAGAVAWRLSDEEFMESTRNWLSNAKLRVSYGITGNSGGTGAYVTQTQAYLYPNGGVTVGGKPVQFAQYTGTYAGSTLGWEKSYNWNVGLDFGVLNNRIDGSIEWFRTETKGLLYKRTVPITDGVTGWGSPLSRWENLARTENHGFEFTINSRNIVSKDFNWSTTLTATWSKERIKELPGGNLISESLFVGAPIKSIYGWKYAGIWGTDDDAELMKKYKVEPGYIKIETIENNGDGGVHAYGDNDRMILGHQNPNWILGLNNTFKYRDFDLSVFMMGRFGQTIQSNLLGYYDAKNSRTTNQISGVDYWTEDNQGAYYPRPGTGDKQSKVMPSLRVVDGSFAKIKNVTFGYTLPGKLTQKALVERMRLYFTAYNPWIIMNDSKLDGIDPETGGSDAFPTYKQFVFGINLTL</sequence>
<dbReference type="Gene3D" id="2.60.40.1120">
    <property type="entry name" value="Carboxypeptidase-like, regulatory domain"/>
    <property type="match status" value="1"/>
</dbReference>
<keyword evidence="3 7" id="KW-1134">Transmembrane beta strand</keyword>
<evidence type="ECO:0000259" key="8">
    <source>
        <dbReference type="Pfam" id="PF07715"/>
    </source>
</evidence>
<protein>
    <submittedName>
        <fullName evidence="9">TonB-dependent receptor</fullName>
    </submittedName>
</protein>
<dbReference type="SUPFAM" id="SSF49464">
    <property type="entry name" value="Carboxypeptidase regulatory domain-like"/>
    <property type="match status" value="1"/>
</dbReference>
<dbReference type="InterPro" id="IPR039426">
    <property type="entry name" value="TonB-dep_rcpt-like"/>
</dbReference>
<dbReference type="GeneID" id="82148312"/>
<dbReference type="FunFam" id="2.60.40.1120:FF:000003">
    <property type="entry name" value="Outer membrane protein Omp121"/>
    <property type="match status" value="1"/>
</dbReference>
<dbReference type="GO" id="GO:0009279">
    <property type="term" value="C:cell outer membrane"/>
    <property type="evidence" value="ECO:0007669"/>
    <property type="project" value="UniProtKB-SubCell"/>
</dbReference>
<evidence type="ECO:0000256" key="4">
    <source>
        <dbReference type="ARBA" id="ARBA00022692"/>
    </source>
</evidence>
<keyword evidence="10" id="KW-1185">Reference proteome</keyword>
<dbReference type="Gene3D" id="2.170.130.10">
    <property type="entry name" value="TonB-dependent receptor, plug domain"/>
    <property type="match status" value="1"/>
</dbReference>
<keyword evidence="4 7" id="KW-0812">Transmembrane</keyword>
<dbReference type="PROSITE" id="PS52016">
    <property type="entry name" value="TONB_DEPENDENT_REC_3"/>
    <property type="match status" value="1"/>
</dbReference>
<dbReference type="NCBIfam" id="TIGR04056">
    <property type="entry name" value="OMP_RagA_SusC"/>
    <property type="match status" value="1"/>
</dbReference>
<comment type="subcellular location">
    <subcellularLocation>
        <location evidence="1 7">Cell outer membrane</location>
        <topology evidence="1 7">Multi-pass membrane protein</topology>
    </subcellularLocation>
</comment>
<dbReference type="InterPro" id="IPR036942">
    <property type="entry name" value="Beta-barrel_TonB_sf"/>
</dbReference>
<proteinExistence type="inferred from homology"/>
<keyword evidence="5 7" id="KW-0472">Membrane</keyword>
<evidence type="ECO:0000313" key="10">
    <source>
        <dbReference type="Proteomes" id="UP000297635"/>
    </source>
</evidence>
<dbReference type="EMBL" id="SJSA01000001">
    <property type="protein sequence ID" value="TGG39322.1"/>
    <property type="molecule type" value="Genomic_DNA"/>
</dbReference>
<evidence type="ECO:0000256" key="7">
    <source>
        <dbReference type="PROSITE-ProRule" id="PRU01360"/>
    </source>
</evidence>
<dbReference type="SUPFAM" id="SSF56935">
    <property type="entry name" value="Porins"/>
    <property type="match status" value="1"/>
</dbReference>
<dbReference type="InterPro" id="IPR012910">
    <property type="entry name" value="Plug_dom"/>
</dbReference>
<evidence type="ECO:0000256" key="2">
    <source>
        <dbReference type="ARBA" id="ARBA00022448"/>
    </source>
</evidence>
<dbReference type="InterPro" id="IPR023997">
    <property type="entry name" value="TonB-dep_OMP_SusC/RagA_CS"/>
</dbReference>
<reference evidence="9 10" key="1">
    <citation type="submission" date="2019-02" db="EMBL/GenBank/DDBJ databases">
        <title>Isolation and identification of novel species under the genus Muribaculum.</title>
        <authorList>
            <person name="Miyake S."/>
            <person name="Ding Y."/>
            <person name="Low A."/>
            <person name="Soh M."/>
            <person name="Seedorf H."/>
        </authorList>
    </citation>
    <scope>NUCLEOTIDE SEQUENCE [LARGE SCALE GENOMIC DNA]</scope>
    <source>
        <strain evidence="9 10">TLL-A3</strain>
    </source>
</reference>
<name>A0A4Z0V7I9_9BACT</name>
<evidence type="ECO:0000256" key="5">
    <source>
        <dbReference type="ARBA" id="ARBA00023136"/>
    </source>
</evidence>
<dbReference type="Gene3D" id="2.40.170.20">
    <property type="entry name" value="TonB-dependent receptor, beta-barrel domain"/>
    <property type="match status" value="1"/>
</dbReference>
<keyword evidence="6 7" id="KW-0998">Cell outer membrane</keyword>
<accession>A0A4Z0V7I9</accession>
<dbReference type="InterPro" id="IPR037066">
    <property type="entry name" value="Plug_dom_sf"/>
</dbReference>
<dbReference type="NCBIfam" id="TIGR04057">
    <property type="entry name" value="SusC_RagA_signa"/>
    <property type="match status" value="1"/>
</dbReference>
<gene>
    <name evidence="9" type="ORF">EZ315_00820</name>
</gene>
<keyword evidence="2 7" id="KW-0813">Transport</keyword>
<comment type="caution">
    <text evidence="9">The sequence shown here is derived from an EMBL/GenBank/DDBJ whole genome shotgun (WGS) entry which is preliminary data.</text>
</comment>
<evidence type="ECO:0000256" key="6">
    <source>
        <dbReference type="ARBA" id="ARBA00023237"/>
    </source>
</evidence>
<dbReference type="Pfam" id="PF07715">
    <property type="entry name" value="Plug"/>
    <property type="match status" value="1"/>
</dbReference>
<dbReference type="Proteomes" id="UP000297635">
    <property type="component" value="Unassembled WGS sequence"/>
</dbReference>
<dbReference type="Pfam" id="PF13715">
    <property type="entry name" value="CarbopepD_reg_2"/>
    <property type="match status" value="1"/>
</dbReference>
<dbReference type="AlphaFoldDB" id="A0A4Z0V7I9"/>
<dbReference type="FunFam" id="2.170.130.10:FF:000008">
    <property type="entry name" value="SusC/RagA family TonB-linked outer membrane protein"/>
    <property type="match status" value="1"/>
</dbReference>
<evidence type="ECO:0000256" key="3">
    <source>
        <dbReference type="ARBA" id="ARBA00022452"/>
    </source>
</evidence>